<accession>A0A2X4U3C4</accession>
<proteinExistence type="predicted"/>
<dbReference type="Proteomes" id="UP000249091">
    <property type="component" value="Chromosome 1"/>
</dbReference>
<name>A0A2X4U3C4_9NOCA</name>
<keyword evidence="2" id="KW-1185">Reference proteome</keyword>
<dbReference type="STRING" id="1219011.GCA_001895045_02610"/>
<sequence>MKVLVALGAGFLAVVGIARMLRSEDEWHEVPSR</sequence>
<gene>
    <name evidence="1" type="ORF">NCTC10994_02603</name>
</gene>
<dbReference type="AlphaFoldDB" id="A0A2X4U3C4"/>
<dbReference type="KEGG" id="rcr:NCTC10994_02603"/>
<protein>
    <submittedName>
        <fullName evidence="1">Uncharacterized protein</fullName>
    </submittedName>
</protein>
<evidence type="ECO:0000313" key="1">
    <source>
        <dbReference type="EMBL" id="SQI33551.1"/>
    </source>
</evidence>
<reference evidence="1 2" key="1">
    <citation type="submission" date="2018-06" db="EMBL/GenBank/DDBJ databases">
        <authorList>
            <consortium name="Pathogen Informatics"/>
            <person name="Doyle S."/>
        </authorList>
    </citation>
    <scope>NUCLEOTIDE SEQUENCE [LARGE SCALE GENOMIC DNA]</scope>
    <source>
        <strain evidence="1 2">NCTC10994</strain>
    </source>
</reference>
<evidence type="ECO:0000313" key="2">
    <source>
        <dbReference type="Proteomes" id="UP000249091"/>
    </source>
</evidence>
<dbReference type="EMBL" id="LS483468">
    <property type="protein sequence ID" value="SQI33551.1"/>
    <property type="molecule type" value="Genomic_DNA"/>
</dbReference>
<organism evidence="1 2">
    <name type="scientific">Rhodococcus coprophilus</name>
    <dbReference type="NCBI Taxonomy" id="38310"/>
    <lineage>
        <taxon>Bacteria</taxon>
        <taxon>Bacillati</taxon>
        <taxon>Actinomycetota</taxon>
        <taxon>Actinomycetes</taxon>
        <taxon>Mycobacteriales</taxon>
        <taxon>Nocardiaceae</taxon>
        <taxon>Rhodococcus</taxon>
    </lineage>
</organism>